<reference evidence="14" key="1">
    <citation type="submission" date="2019-04" db="EMBL/GenBank/DDBJ databases">
        <authorList>
            <consortium name="Science for Life Laboratories"/>
        </authorList>
    </citation>
    <scope>NUCLEOTIDE SEQUENCE</scope>
    <source>
        <strain evidence="14">MBLW1</strain>
    </source>
</reference>
<dbReference type="CDD" id="cd07328">
    <property type="entry name" value="M48_Ste24p_like"/>
    <property type="match status" value="1"/>
</dbReference>
<evidence type="ECO:0000256" key="1">
    <source>
        <dbReference type="ARBA" id="ARBA00001947"/>
    </source>
</evidence>
<evidence type="ECO:0000256" key="12">
    <source>
        <dbReference type="SAM" id="Phobius"/>
    </source>
</evidence>
<dbReference type="Gene3D" id="3.30.2010.10">
    <property type="entry name" value="Metalloproteases ('zincins'), catalytic domain"/>
    <property type="match status" value="1"/>
</dbReference>
<dbReference type="Pfam" id="PF01435">
    <property type="entry name" value="Peptidase_M48"/>
    <property type="match status" value="1"/>
</dbReference>
<dbReference type="RefSeq" id="WP_162657642.1">
    <property type="nucleotide sequence ID" value="NZ_LR593887.1"/>
</dbReference>
<keyword evidence="9" id="KW-0482">Metalloprotease</keyword>
<feature type="region of interest" description="Disordered" evidence="11">
    <location>
        <begin position="730"/>
        <end position="780"/>
    </location>
</feature>
<evidence type="ECO:0000256" key="7">
    <source>
        <dbReference type="ARBA" id="ARBA00022833"/>
    </source>
</evidence>
<evidence type="ECO:0000256" key="2">
    <source>
        <dbReference type="ARBA" id="ARBA00022475"/>
    </source>
</evidence>
<dbReference type="InterPro" id="IPR050083">
    <property type="entry name" value="HtpX_protease"/>
</dbReference>
<evidence type="ECO:0000313" key="14">
    <source>
        <dbReference type="EMBL" id="VIP02468.1"/>
    </source>
</evidence>
<comment type="cofactor">
    <cofactor evidence="1">
        <name>Zn(2+)</name>
        <dbReference type="ChEBI" id="CHEBI:29105"/>
    </cofactor>
</comment>
<evidence type="ECO:0000256" key="5">
    <source>
        <dbReference type="ARBA" id="ARBA00022723"/>
    </source>
</evidence>
<dbReference type="KEGG" id="tim:GMBLW1_14920"/>
<dbReference type="EMBL" id="LR593887">
    <property type="protein sequence ID" value="VTS01490.1"/>
    <property type="molecule type" value="Genomic_DNA"/>
</dbReference>
<evidence type="ECO:0000256" key="9">
    <source>
        <dbReference type="ARBA" id="ARBA00023049"/>
    </source>
</evidence>
<keyword evidence="3" id="KW-0645">Protease</keyword>
<feature type="transmembrane region" description="Helical" evidence="12">
    <location>
        <begin position="26"/>
        <end position="52"/>
    </location>
</feature>
<evidence type="ECO:0000256" key="11">
    <source>
        <dbReference type="SAM" id="MobiDB-lite"/>
    </source>
</evidence>
<dbReference type="GO" id="GO:0046872">
    <property type="term" value="F:metal ion binding"/>
    <property type="evidence" value="ECO:0007669"/>
    <property type="project" value="UniProtKB-KW"/>
</dbReference>
<feature type="domain" description="Peptidase M48" evidence="13">
    <location>
        <begin position="151"/>
        <end position="367"/>
    </location>
</feature>
<organism evidence="14">
    <name type="scientific">Tuwongella immobilis</name>
    <dbReference type="NCBI Taxonomy" id="692036"/>
    <lineage>
        <taxon>Bacteria</taxon>
        <taxon>Pseudomonadati</taxon>
        <taxon>Planctomycetota</taxon>
        <taxon>Planctomycetia</taxon>
        <taxon>Gemmatales</taxon>
        <taxon>Gemmataceae</taxon>
        <taxon>Tuwongella</taxon>
    </lineage>
</organism>
<name>A0A6C2YLL9_9BACT</name>
<keyword evidence="15" id="KW-1185">Reference proteome</keyword>
<dbReference type="AlphaFoldDB" id="A0A6C2YLL9"/>
<keyword evidence="4 12" id="KW-0812">Transmembrane</keyword>
<evidence type="ECO:0000259" key="13">
    <source>
        <dbReference type="Pfam" id="PF01435"/>
    </source>
</evidence>
<keyword evidence="6" id="KW-0378">Hydrolase</keyword>
<evidence type="ECO:0000256" key="6">
    <source>
        <dbReference type="ARBA" id="ARBA00022801"/>
    </source>
</evidence>
<evidence type="ECO:0000313" key="15">
    <source>
        <dbReference type="Proteomes" id="UP000464378"/>
    </source>
</evidence>
<evidence type="ECO:0000256" key="8">
    <source>
        <dbReference type="ARBA" id="ARBA00022989"/>
    </source>
</evidence>
<feature type="transmembrane region" description="Helical" evidence="12">
    <location>
        <begin position="64"/>
        <end position="82"/>
    </location>
</feature>
<dbReference type="PANTHER" id="PTHR43221:SF2">
    <property type="entry name" value="PROTEASE HTPX HOMOLOG"/>
    <property type="match status" value="1"/>
</dbReference>
<keyword evidence="10 12" id="KW-0472">Membrane</keyword>
<protein>
    <recommendedName>
        <fullName evidence="13">Peptidase M48 domain-containing protein</fullName>
    </recommendedName>
</protein>
<dbReference type="Proteomes" id="UP000464378">
    <property type="component" value="Chromosome"/>
</dbReference>
<accession>A0A6C2YLL9</accession>
<dbReference type="EMBL" id="LR586016">
    <property type="protein sequence ID" value="VIP02468.1"/>
    <property type="molecule type" value="Genomic_DNA"/>
</dbReference>
<evidence type="ECO:0000256" key="4">
    <source>
        <dbReference type="ARBA" id="ARBA00022692"/>
    </source>
</evidence>
<proteinExistence type="predicted"/>
<keyword evidence="8 12" id="KW-1133">Transmembrane helix</keyword>
<dbReference type="PANTHER" id="PTHR43221">
    <property type="entry name" value="PROTEASE HTPX"/>
    <property type="match status" value="1"/>
</dbReference>
<keyword evidence="2" id="KW-1003">Cell membrane</keyword>
<dbReference type="GO" id="GO:0006508">
    <property type="term" value="P:proteolysis"/>
    <property type="evidence" value="ECO:0007669"/>
    <property type="project" value="UniProtKB-KW"/>
</dbReference>
<gene>
    <name evidence="14" type="ORF">GMBLW1_14920</name>
</gene>
<evidence type="ECO:0000256" key="3">
    <source>
        <dbReference type="ARBA" id="ARBA00022670"/>
    </source>
</evidence>
<dbReference type="InParanoid" id="A0A6C2YLL9"/>
<keyword evidence="7" id="KW-0862">Zinc</keyword>
<keyword evidence="5" id="KW-0479">Metal-binding</keyword>
<dbReference type="InterPro" id="IPR001915">
    <property type="entry name" value="Peptidase_M48"/>
</dbReference>
<sequence>MSKMKVPYPPSPVDVPEDLTQPTGNYTLQVVALLMSLLAFIAVYIGLIALNIYLFNLSIRYDNILGIIICPIITLFLVKGFFSRERPDKTLHIEIEEAEHPTLFAFIHKLCDETGAPLPSKVYVSPDVNAAMMQELSLLNLVFPARRNLLIGLGLVNSLNLSEFKAVMAHEFGHFSQKSLALNQYVYVASRIVRQLVYGRDWFDNILSKIGMLDLRLALFTWTIQGIMWVIRKTLAGLFYVITLGRLAMSRQMEFNADLVAVSVTGSDAIVHALSRLDFANESLDQVFNDLKDAADHQLYTADMFHHHTHAAEYLRRVRNKPTLGMPPPLPKSGDGRKQRIFTEGDETGIPAMWASHPANYLREENAKELYIPGKIDDRSPWILFSNVDELRERMTRKVYRLVFNVPKNTELVDPERVQTFIDDERSETTYDPKYHGAYDGRPIRPGDLAGIVDQVGEEPWETDRLQRVYEKLYRELEERMPEYNKTREEYHLLKAYLDDKKAPSEIPFRKGTIDRHEAKKLVKKLEKSLDDQIDWLASFDRRVVLVHCQLAYRLSEQALRDLINRYRFQLRIQELHTDCAGLIEHVNSHLALLGSGGNLPAEQFEQITSVLREARNWLRTKSKECREIRIPRLKNFEAGTILGDFLFPEPVLSDLDGASITGKWIDKLFKQLNGFRSRSARIHFKNLGTILKMQDEYADRWLKGENAEAIIPDVIFEEESEPLTVQLVDDDYEVPQAESEPDLPPKPSKESKSPPKPLGFILLEDDSPPRPTPPKKKSE</sequence>
<dbReference type="GO" id="GO:0004222">
    <property type="term" value="F:metalloendopeptidase activity"/>
    <property type="evidence" value="ECO:0007669"/>
    <property type="project" value="InterPro"/>
</dbReference>
<evidence type="ECO:0000256" key="10">
    <source>
        <dbReference type="ARBA" id="ARBA00023136"/>
    </source>
</evidence>